<dbReference type="Pfam" id="PF13500">
    <property type="entry name" value="AAA_26"/>
    <property type="match status" value="2"/>
</dbReference>
<dbReference type="Gene3D" id="3.40.50.300">
    <property type="entry name" value="P-loop containing nucleotide triphosphate hydrolases"/>
    <property type="match status" value="1"/>
</dbReference>
<dbReference type="PROSITE" id="PS00600">
    <property type="entry name" value="AA_TRANSFER_CLASS_3"/>
    <property type="match status" value="1"/>
</dbReference>
<dbReference type="Pfam" id="PF00202">
    <property type="entry name" value="Aminotran_3"/>
    <property type="match status" value="2"/>
</dbReference>
<dbReference type="GO" id="GO:0000287">
    <property type="term" value="F:magnesium ion binding"/>
    <property type="evidence" value="ECO:0007669"/>
    <property type="project" value="InterPro"/>
</dbReference>
<dbReference type="InterPro" id="IPR015422">
    <property type="entry name" value="PyrdxlP-dep_Trfase_small"/>
</dbReference>
<dbReference type="PANTHER" id="PTHR42684:SF3">
    <property type="entry name" value="ADENOSYLMETHIONINE-8-AMINO-7-OXONONANOATE AMINOTRANSFERASE"/>
    <property type="match status" value="1"/>
</dbReference>
<protein>
    <recommendedName>
        <fullName evidence="6">Dethiobiotin synthase</fullName>
    </recommendedName>
</protein>
<dbReference type="InterPro" id="IPR015421">
    <property type="entry name" value="PyrdxlP-dep_Trfase_major"/>
</dbReference>
<dbReference type="SUPFAM" id="SSF52540">
    <property type="entry name" value="P-loop containing nucleoside triphosphate hydrolases"/>
    <property type="match status" value="1"/>
</dbReference>
<evidence type="ECO:0000313" key="5">
    <source>
        <dbReference type="EMBL" id="CAD8727858.1"/>
    </source>
</evidence>
<keyword evidence="3" id="KW-0808">Transferase</keyword>
<evidence type="ECO:0000256" key="3">
    <source>
        <dbReference type="ARBA" id="ARBA00022679"/>
    </source>
</evidence>
<proteinExistence type="inferred from homology"/>
<evidence type="ECO:0000256" key="2">
    <source>
        <dbReference type="ARBA" id="ARBA00022576"/>
    </source>
</evidence>
<accession>A0A7S0T7N3</accession>
<dbReference type="UniPathway" id="UPA00078"/>
<name>A0A7S0T7N3_9CHLO</name>
<dbReference type="GO" id="GO:0004141">
    <property type="term" value="F:dethiobiotin synthase activity"/>
    <property type="evidence" value="ECO:0007669"/>
    <property type="project" value="InterPro"/>
</dbReference>
<keyword evidence="4" id="KW-0663">Pyridoxal phosphate</keyword>
<dbReference type="InterPro" id="IPR004472">
    <property type="entry name" value="DTB_synth_BioD"/>
</dbReference>
<gene>
    <name evidence="5" type="ORF">OMED0936_LOCUS782</name>
</gene>
<dbReference type="AlphaFoldDB" id="A0A7S0T7N3"/>
<dbReference type="GO" id="GO:0004015">
    <property type="term" value="F:adenosylmethionine-8-amino-7-oxononanoate transaminase activity"/>
    <property type="evidence" value="ECO:0007669"/>
    <property type="project" value="TreeGrafter"/>
</dbReference>
<dbReference type="GO" id="GO:0005524">
    <property type="term" value="F:ATP binding"/>
    <property type="evidence" value="ECO:0007669"/>
    <property type="project" value="InterPro"/>
</dbReference>
<dbReference type="InterPro" id="IPR027417">
    <property type="entry name" value="P-loop_NTPase"/>
</dbReference>
<comment type="subcellular location">
    <subcellularLocation>
        <location evidence="1">Mitochondrion</location>
    </subcellularLocation>
</comment>
<dbReference type="InterPro" id="IPR015424">
    <property type="entry name" value="PyrdxlP-dep_Trfase"/>
</dbReference>
<dbReference type="PANTHER" id="PTHR42684">
    <property type="entry name" value="ADENOSYLMETHIONINE-8-AMINO-7-OXONONANOATE AMINOTRANSFERASE"/>
    <property type="match status" value="1"/>
</dbReference>
<dbReference type="InterPro" id="IPR005814">
    <property type="entry name" value="Aminotrans_3"/>
</dbReference>
<dbReference type="Gene3D" id="3.40.640.10">
    <property type="entry name" value="Type I PLP-dependent aspartate aminotransferase-like (Major domain)"/>
    <property type="match status" value="1"/>
</dbReference>
<dbReference type="Gene3D" id="3.90.1150.10">
    <property type="entry name" value="Aspartate Aminotransferase, domain 1"/>
    <property type="match status" value="1"/>
</dbReference>
<keyword evidence="2" id="KW-0032">Aminotransferase</keyword>
<evidence type="ECO:0008006" key="6">
    <source>
        <dbReference type="Google" id="ProtNLM"/>
    </source>
</evidence>
<dbReference type="GO" id="GO:0009102">
    <property type="term" value="P:biotin biosynthetic process"/>
    <property type="evidence" value="ECO:0007669"/>
    <property type="project" value="UniProtKB-UniPathway"/>
</dbReference>
<organism evidence="5">
    <name type="scientific">Ostreococcus mediterraneus</name>
    <dbReference type="NCBI Taxonomy" id="1486918"/>
    <lineage>
        <taxon>Eukaryota</taxon>
        <taxon>Viridiplantae</taxon>
        <taxon>Chlorophyta</taxon>
        <taxon>Mamiellophyceae</taxon>
        <taxon>Mamiellales</taxon>
        <taxon>Bathycoccaceae</taxon>
        <taxon>Ostreococcus</taxon>
    </lineage>
</organism>
<dbReference type="SUPFAM" id="SSF53383">
    <property type="entry name" value="PLP-dependent transferases"/>
    <property type="match status" value="1"/>
</dbReference>
<dbReference type="CDD" id="cd03109">
    <property type="entry name" value="DTBS"/>
    <property type="match status" value="1"/>
</dbReference>
<evidence type="ECO:0000256" key="1">
    <source>
        <dbReference type="ARBA" id="ARBA00004173"/>
    </source>
</evidence>
<dbReference type="GO" id="GO:0030170">
    <property type="term" value="F:pyridoxal phosphate binding"/>
    <property type="evidence" value="ECO:0007669"/>
    <property type="project" value="InterPro"/>
</dbReference>
<dbReference type="HAMAP" id="MF_00336">
    <property type="entry name" value="BioD"/>
    <property type="match status" value="1"/>
</dbReference>
<sequence>MARREVRLGRTLATALKSGTHRADVIGSFARRIERLVSSTSASCGRSGASSKKWLGAPRLTTHRRAYASDADVDLRTASFVIWGANTGVGKTLVSGGLAQAARRAGTPTLFLKPVQTGFPEDSDAEFVARVAKGVETMGEHAAVAASTSPSGPFEGETPMWAHTIYAWRKAAGPHVSAALEGRPVMDEEIVRMTGKYLQEFANKTCGSDSRPLALIETAGGVASPGPSGNLQCELLRALRLPAILVGDGSLGGISTTTAAYESLYARGYDIVAIAMADDGLANHKAMVNILPRQTPITILPALPLQGEADAWLEKSKPAFDNLVQQLINSHEGRLETLRKLPDEALKTFWWPFTQHAMVERDAVTVIDGRYGEDFAIYAKSAGVSHDGSVLLRFDGAASWWTQGFSPELQQELVSTATHAAGRYGHVMFPENVHEPAVNATKALLEGPGRGWASRVFYSDNGSTATEVGLKMAFRKYYVNAGLLAKDGDQRAEDLKILGRKDLPPLRILALDGSYHGDTLGAMDMQSPSIFTGPMQTPWYQPRGLFLHPPSLAIRNGHWTVALPSTGITPDTDPLFSENAHDVSVHTSWKNKADAFDMSARQDTPLAREYTRAIESVFEQAERDAKSASISHIGALIMEPVLHGAGGMVLVDPLFQNILMKACRARSIPIVLDEVFAGIWRLGTEGAWEIIGEKPDISCYAKLLTGGLMPMSATLATEDVYSAFYGPGKEQGLLHGHSYTAYPMGCAVAAKALSLYKDAGKNPNLIGSSGKESASSPALSLGELWDEDKLKEMSKLSNVRRVIGQGCVLAVELEVEGDGGYSSNAAREVVMRLRNHSIQARPLGNVVYLMCAPTTSKSRCDRLLVSLTKELRPIP</sequence>
<dbReference type="EMBL" id="HBFF01000971">
    <property type="protein sequence ID" value="CAD8727858.1"/>
    <property type="molecule type" value="Transcribed_RNA"/>
</dbReference>
<reference evidence="5" key="1">
    <citation type="submission" date="2021-01" db="EMBL/GenBank/DDBJ databases">
        <authorList>
            <person name="Corre E."/>
            <person name="Pelletier E."/>
            <person name="Niang G."/>
            <person name="Scheremetjew M."/>
            <person name="Finn R."/>
            <person name="Kale V."/>
            <person name="Holt S."/>
            <person name="Cochrane G."/>
            <person name="Meng A."/>
            <person name="Brown T."/>
            <person name="Cohen L."/>
        </authorList>
    </citation>
    <scope>NUCLEOTIDE SEQUENCE</scope>
    <source>
        <strain evidence="5">Clade-D-RCC2573</strain>
    </source>
</reference>
<evidence type="ECO:0000256" key="4">
    <source>
        <dbReference type="ARBA" id="ARBA00022898"/>
    </source>
</evidence>
<dbReference type="GO" id="GO:0005739">
    <property type="term" value="C:mitochondrion"/>
    <property type="evidence" value="ECO:0007669"/>
    <property type="project" value="UniProtKB-SubCell"/>
</dbReference>
<dbReference type="InterPro" id="IPR049704">
    <property type="entry name" value="Aminotrans_3_PPA_site"/>
</dbReference>